<dbReference type="CDD" id="cd19757">
    <property type="entry name" value="Bbox1"/>
    <property type="match status" value="1"/>
</dbReference>
<dbReference type="AlphaFoldDB" id="A0A7V8SVS1"/>
<dbReference type="GO" id="GO:0008270">
    <property type="term" value="F:zinc ion binding"/>
    <property type="evidence" value="ECO:0007669"/>
    <property type="project" value="InterPro"/>
</dbReference>
<keyword evidence="1" id="KW-1133">Transmembrane helix</keyword>
<evidence type="ECO:0000259" key="2">
    <source>
        <dbReference type="PROSITE" id="PS50119"/>
    </source>
</evidence>
<dbReference type="EMBL" id="JACDQQ010000288">
    <property type="protein sequence ID" value="MBA0083912.1"/>
    <property type="molecule type" value="Genomic_DNA"/>
</dbReference>
<name>A0A7V8SVS1_9BACT</name>
<proteinExistence type="predicted"/>
<feature type="transmembrane region" description="Helical" evidence="1">
    <location>
        <begin position="165"/>
        <end position="188"/>
    </location>
</feature>
<evidence type="ECO:0000256" key="1">
    <source>
        <dbReference type="SAM" id="Phobius"/>
    </source>
</evidence>
<feature type="domain" description="B box-type" evidence="2">
    <location>
        <begin position="1"/>
        <end position="26"/>
    </location>
</feature>
<dbReference type="Pfam" id="PF18917">
    <property type="entry name" value="LiaI-LiaF-like_TM1"/>
    <property type="match status" value="1"/>
</dbReference>
<dbReference type="InterPro" id="IPR000315">
    <property type="entry name" value="Znf_B-box"/>
</dbReference>
<accession>A0A7V8SVS1</accession>
<feature type="transmembrane region" description="Helical" evidence="1">
    <location>
        <begin position="99"/>
        <end position="117"/>
    </location>
</feature>
<dbReference type="PROSITE" id="PS50119">
    <property type="entry name" value="ZF_BBOX"/>
    <property type="match status" value="1"/>
</dbReference>
<evidence type="ECO:0000313" key="3">
    <source>
        <dbReference type="EMBL" id="MBA0083912.1"/>
    </source>
</evidence>
<organism evidence="3 4">
    <name type="scientific">Candidatus Acidiferrum panamense</name>
    <dbReference type="NCBI Taxonomy" id="2741543"/>
    <lineage>
        <taxon>Bacteria</taxon>
        <taxon>Pseudomonadati</taxon>
        <taxon>Acidobacteriota</taxon>
        <taxon>Terriglobia</taxon>
        <taxon>Candidatus Acidiferrales</taxon>
        <taxon>Candidatus Acidiferrum</taxon>
    </lineage>
</organism>
<keyword evidence="4" id="KW-1185">Reference proteome</keyword>
<gene>
    <name evidence="3" type="ORF">HRJ53_02855</name>
</gene>
<keyword evidence="1" id="KW-0472">Membrane</keyword>
<protein>
    <submittedName>
        <fullName evidence="3">B-box zinc finger protein</fullName>
    </submittedName>
</protein>
<reference evidence="3" key="1">
    <citation type="submission" date="2020-06" db="EMBL/GenBank/DDBJ databases">
        <title>Legume-microbial interactions unlock mineral nutrients during tropical forest succession.</title>
        <authorList>
            <person name="Epihov D.Z."/>
        </authorList>
    </citation>
    <scope>NUCLEOTIDE SEQUENCE [LARGE SCALE GENOMIC DNA]</scope>
    <source>
        <strain evidence="3">Pan2503</strain>
    </source>
</reference>
<feature type="transmembrane region" description="Helical" evidence="1">
    <location>
        <begin position="194"/>
        <end position="211"/>
    </location>
</feature>
<keyword evidence="1" id="KW-0812">Transmembrane</keyword>
<feature type="transmembrane region" description="Helical" evidence="1">
    <location>
        <begin position="123"/>
        <end position="144"/>
    </location>
</feature>
<comment type="caution">
    <text evidence="3">The sequence shown here is derived from an EMBL/GenBank/DDBJ whole genome shotgun (WGS) entry which is preliminary data.</text>
</comment>
<dbReference type="Proteomes" id="UP000567293">
    <property type="component" value="Unassembled WGS sequence"/>
</dbReference>
<evidence type="ECO:0000313" key="4">
    <source>
        <dbReference type="Proteomes" id="UP000567293"/>
    </source>
</evidence>
<dbReference type="InterPro" id="IPR043726">
    <property type="entry name" value="LiaI-LiaF-like_TM1"/>
</dbReference>
<feature type="transmembrane region" description="Helical" evidence="1">
    <location>
        <begin position="74"/>
        <end position="92"/>
    </location>
</feature>
<sequence>MNCAVHTDVDAVGYCRNCGKALCSTCVRPVRDVLYCEDCLATIMGIPAATPAALPGPLVPPPGALPPVPSRPTSSPGVAFVLGLFPGLGAVYNGEYNKALIHIVVFIAMIFGLNTDIGDAAETVLSLLVAGFILYMAFDAMRVAKARNLGETPVDPLESWSKNRPVGPIILIALGVLFLLNNFNWFPFWRIQRLWPLVLIGVGILMFRNRLEGRS</sequence>